<organism evidence="14 15">
    <name type="scientific">Hippea maritima (strain ATCC 700847 / DSM 10411 / MH2)</name>
    <dbReference type="NCBI Taxonomy" id="760142"/>
    <lineage>
        <taxon>Bacteria</taxon>
        <taxon>Pseudomonadati</taxon>
        <taxon>Campylobacterota</taxon>
        <taxon>Desulfurellia</taxon>
        <taxon>Desulfurellales</taxon>
        <taxon>Hippeaceae</taxon>
        <taxon>Hippea</taxon>
    </lineage>
</organism>
<dbReference type="Gene3D" id="1.10.340.30">
    <property type="entry name" value="Hypothetical protein, domain 2"/>
    <property type="match status" value="1"/>
</dbReference>
<evidence type="ECO:0000256" key="10">
    <source>
        <dbReference type="ARBA" id="ARBA00023239"/>
    </source>
</evidence>
<feature type="binding site" evidence="12">
    <location>
        <position position="182"/>
    </location>
    <ligand>
        <name>[4Fe-4S] cluster</name>
        <dbReference type="ChEBI" id="CHEBI:49883"/>
    </ligand>
</feature>
<dbReference type="GO" id="GO:0140078">
    <property type="term" value="F:class I DNA-(apurinic or apyrimidinic site) endonuclease activity"/>
    <property type="evidence" value="ECO:0007669"/>
    <property type="project" value="UniProtKB-EC"/>
</dbReference>
<dbReference type="InterPro" id="IPR000445">
    <property type="entry name" value="HhH_motif"/>
</dbReference>
<keyword evidence="2 12" id="KW-0004">4Fe-4S</keyword>
<evidence type="ECO:0000256" key="2">
    <source>
        <dbReference type="ARBA" id="ARBA00022485"/>
    </source>
</evidence>
<dbReference type="Pfam" id="PF10576">
    <property type="entry name" value="EndIII_4Fe-2S"/>
    <property type="match status" value="1"/>
</dbReference>
<evidence type="ECO:0000256" key="3">
    <source>
        <dbReference type="ARBA" id="ARBA00022723"/>
    </source>
</evidence>
<feature type="binding site" evidence="12">
    <location>
        <position position="198"/>
    </location>
    <ligand>
        <name>[4Fe-4S] cluster</name>
        <dbReference type="ChEBI" id="CHEBI:49883"/>
    </ligand>
</feature>
<dbReference type="Gene3D" id="1.10.1670.10">
    <property type="entry name" value="Helix-hairpin-Helix base-excision DNA repair enzymes (C-terminal)"/>
    <property type="match status" value="1"/>
</dbReference>
<dbReference type="InterPro" id="IPR005759">
    <property type="entry name" value="Nth"/>
</dbReference>
<dbReference type="CDD" id="cd00056">
    <property type="entry name" value="ENDO3c"/>
    <property type="match status" value="1"/>
</dbReference>
<dbReference type="FunFam" id="1.10.1670.10:FF:000001">
    <property type="entry name" value="Endonuclease III"/>
    <property type="match status" value="1"/>
</dbReference>
<dbReference type="eggNOG" id="COG0177">
    <property type="taxonomic scope" value="Bacteria"/>
</dbReference>
<dbReference type="SMART" id="SM00525">
    <property type="entry name" value="FES"/>
    <property type="match status" value="1"/>
</dbReference>
<dbReference type="EMBL" id="CP002606">
    <property type="protein sequence ID" value="AEA34238.1"/>
    <property type="molecule type" value="Genomic_DNA"/>
</dbReference>
<accession>F2LXC4</accession>
<keyword evidence="7 12" id="KW-0411">Iron-sulfur</keyword>
<evidence type="ECO:0000256" key="5">
    <source>
        <dbReference type="ARBA" id="ARBA00022801"/>
    </source>
</evidence>
<evidence type="ECO:0000256" key="12">
    <source>
        <dbReference type="HAMAP-Rule" id="MF_00942"/>
    </source>
</evidence>
<dbReference type="InterPro" id="IPR023170">
    <property type="entry name" value="HhH_base_excis_C"/>
</dbReference>
<feature type="binding site" evidence="12">
    <location>
        <position position="192"/>
    </location>
    <ligand>
        <name>[4Fe-4S] cluster</name>
        <dbReference type="ChEBI" id="CHEBI:49883"/>
    </ligand>
</feature>
<dbReference type="EC" id="4.2.99.18" evidence="12"/>
<dbReference type="PANTHER" id="PTHR10359:SF18">
    <property type="entry name" value="ENDONUCLEASE III"/>
    <property type="match status" value="1"/>
</dbReference>
<reference evidence="14 15" key="1">
    <citation type="journal article" date="2011" name="Stand. Genomic Sci.">
        <title>Complete genome sequence of the thermophilic sulfur-reducer Hippea maritima type strain (MH(2)).</title>
        <authorList>
            <person name="Huntemann M."/>
            <person name="Lu M."/>
            <person name="Nolan M."/>
            <person name="Lapidus A."/>
            <person name="Lucas S."/>
            <person name="Hammon N."/>
            <person name="Deshpande S."/>
            <person name="Cheng J.F."/>
            <person name="Tapia R."/>
            <person name="Han C."/>
            <person name="Goodwin L."/>
            <person name="Pitluck S."/>
            <person name="Liolios K."/>
            <person name="Pagani I."/>
            <person name="Ivanova N."/>
            <person name="Ovchinikova G."/>
            <person name="Pati A."/>
            <person name="Chen A."/>
            <person name="Palaniappan K."/>
            <person name="Land M."/>
            <person name="Hauser L."/>
            <person name="Jeffries C.D."/>
            <person name="Detter J.C."/>
            <person name="Brambilla E.M."/>
            <person name="Rohde M."/>
            <person name="Spring S."/>
            <person name="Goker M."/>
            <person name="Woyke T."/>
            <person name="Bristow J."/>
            <person name="Eisen J.A."/>
            <person name="Markowitz V."/>
            <person name="Hugenholtz P."/>
            <person name="Kyrpides N.C."/>
            <person name="Klenk H.P."/>
            <person name="Mavromatis K."/>
        </authorList>
    </citation>
    <scope>NUCLEOTIDE SEQUENCE [LARGE SCALE GENOMIC DNA]</scope>
    <source>
        <strain evidence="15">ATCC 700847 / DSM 10411 / MH2</strain>
    </source>
</reference>
<comment type="catalytic activity">
    <reaction evidence="12">
        <text>2'-deoxyribonucleotide-(2'-deoxyribose 5'-phosphate)-2'-deoxyribonucleotide-DNA = a 3'-end 2'-deoxyribonucleotide-(2,3-dehydro-2,3-deoxyribose 5'-phosphate)-DNA + a 5'-end 5'-phospho-2'-deoxyribonucleoside-DNA + H(+)</text>
        <dbReference type="Rhea" id="RHEA:66592"/>
        <dbReference type="Rhea" id="RHEA-COMP:13180"/>
        <dbReference type="Rhea" id="RHEA-COMP:16897"/>
        <dbReference type="Rhea" id="RHEA-COMP:17067"/>
        <dbReference type="ChEBI" id="CHEBI:15378"/>
        <dbReference type="ChEBI" id="CHEBI:136412"/>
        <dbReference type="ChEBI" id="CHEBI:157695"/>
        <dbReference type="ChEBI" id="CHEBI:167181"/>
        <dbReference type="EC" id="4.2.99.18"/>
    </reaction>
</comment>
<dbReference type="FunCoup" id="F2LXC4">
    <property type="interactions" value="311"/>
</dbReference>
<dbReference type="InterPro" id="IPR003651">
    <property type="entry name" value="Endonuclease3_FeS-loop_motif"/>
</dbReference>
<dbReference type="Pfam" id="PF00730">
    <property type="entry name" value="HhH-GPD"/>
    <property type="match status" value="1"/>
</dbReference>
<evidence type="ECO:0000256" key="4">
    <source>
        <dbReference type="ARBA" id="ARBA00022763"/>
    </source>
</evidence>
<keyword evidence="11 12" id="KW-0326">Glycosidase</keyword>
<dbReference type="InterPro" id="IPR011257">
    <property type="entry name" value="DNA_glycosylase"/>
</dbReference>
<evidence type="ECO:0000256" key="6">
    <source>
        <dbReference type="ARBA" id="ARBA00023004"/>
    </source>
</evidence>
<keyword evidence="4 12" id="KW-0227">DNA damage</keyword>
<dbReference type="InParanoid" id="F2LXC4"/>
<dbReference type="FunFam" id="1.10.340.30:FF:000001">
    <property type="entry name" value="Endonuclease III"/>
    <property type="match status" value="1"/>
</dbReference>
<dbReference type="GO" id="GO:0006285">
    <property type="term" value="P:base-excision repair, AP site formation"/>
    <property type="evidence" value="ECO:0007669"/>
    <property type="project" value="TreeGrafter"/>
</dbReference>
<dbReference type="GO" id="GO:0003677">
    <property type="term" value="F:DNA binding"/>
    <property type="evidence" value="ECO:0007669"/>
    <property type="project" value="UniProtKB-UniRule"/>
</dbReference>
<evidence type="ECO:0000256" key="1">
    <source>
        <dbReference type="ARBA" id="ARBA00008343"/>
    </source>
</evidence>
<feature type="binding site" evidence="12">
    <location>
        <position position="189"/>
    </location>
    <ligand>
        <name>[4Fe-4S] cluster</name>
        <dbReference type="ChEBI" id="CHEBI:49883"/>
    </ligand>
</feature>
<comment type="function">
    <text evidence="12">DNA repair enzyme that has both DNA N-glycosylase activity and AP-lyase activity. The DNA N-glycosylase activity releases various damaged pyrimidines from DNA by cleaving the N-glycosidic bond, leaving an AP (apurinic/apyrimidinic) site. The AP-lyase activity cleaves the phosphodiester bond 3' to the AP site by a beta-elimination, leaving a 3'-terminal unsaturated sugar and a product with a terminal 5'-phosphate.</text>
</comment>
<dbReference type="PANTHER" id="PTHR10359">
    <property type="entry name" value="A/G-SPECIFIC ADENINE GLYCOSYLASE/ENDONUCLEASE III"/>
    <property type="match status" value="1"/>
</dbReference>
<dbReference type="GO" id="GO:0019104">
    <property type="term" value="F:DNA N-glycosylase activity"/>
    <property type="evidence" value="ECO:0007669"/>
    <property type="project" value="UniProtKB-UniRule"/>
</dbReference>
<evidence type="ECO:0000256" key="9">
    <source>
        <dbReference type="ARBA" id="ARBA00023204"/>
    </source>
</evidence>
<dbReference type="KEGG" id="hmr:Hipma_1279"/>
<keyword evidence="3 12" id="KW-0479">Metal-binding</keyword>
<feature type="domain" description="HhH-GPD" evidence="13">
    <location>
        <begin position="33"/>
        <end position="180"/>
    </location>
</feature>
<dbReference type="HAMAP" id="MF_00942">
    <property type="entry name" value="Nth"/>
    <property type="match status" value="1"/>
</dbReference>
<keyword evidence="8 12" id="KW-0238">DNA-binding</keyword>
<gene>
    <name evidence="12" type="primary">nth</name>
    <name evidence="14" type="ordered locus">Hipma_1279</name>
</gene>
<evidence type="ECO:0000256" key="7">
    <source>
        <dbReference type="ARBA" id="ARBA00023014"/>
    </source>
</evidence>
<keyword evidence="14" id="KW-0540">Nuclease</keyword>
<dbReference type="GO" id="GO:0046872">
    <property type="term" value="F:metal ion binding"/>
    <property type="evidence" value="ECO:0007669"/>
    <property type="project" value="UniProtKB-KW"/>
</dbReference>
<keyword evidence="5 12" id="KW-0378">Hydrolase</keyword>
<evidence type="ECO:0000313" key="15">
    <source>
        <dbReference type="Proteomes" id="UP000008139"/>
    </source>
</evidence>
<keyword evidence="10 12" id="KW-0456">Lyase</keyword>
<reference evidence="15" key="2">
    <citation type="submission" date="2011-03" db="EMBL/GenBank/DDBJ databases">
        <title>The complete genome of Hippea maritima DSM 10411.</title>
        <authorList>
            <consortium name="US DOE Joint Genome Institute (JGI-PGF)"/>
            <person name="Lucas S."/>
            <person name="Copeland A."/>
            <person name="Lapidus A."/>
            <person name="Bruce D."/>
            <person name="Goodwin L."/>
            <person name="Pitluck S."/>
            <person name="Peters L."/>
            <person name="Kyrpides N."/>
            <person name="Mavromatis K."/>
            <person name="Pagani I."/>
            <person name="Ivanova N."/>
            <person name="Mikhailova N."/>
            <person name="Lu M."/>
            <person name="Detter J.C."/>
            <person name="Tapia R."/>
            <person name="Han C."/>
            <person name="Land M."/>
            <person name="Hauser L."/>
            <person name="Markowitz V."/>
            <person name="Cheng J.-F."/>
            <person name="Hugenholtz P."/>
            <person name="Woyke T."/>
            <person name="Wu D."/>
            <person name="Spring S."/>
            <person name="Schroeder M."/>
            <person name="Brambilla E."/>
            <person name="Klenk H.-P."/>
            <person name="Eisen J.A."/>
        </authorList>
    </citation>
    <scope>NUCLEOTIDE SEQUENCE [LARGE SCALE GENOMIC DNA]</scope>
    <source>
        <strain evidence="15">ATCC 700847 / DSM 10411 / MH2</strain>
    </source>
</reference>
<dbReference type="SMART" id="SM00478">
    <property type="entry name" value="ENDO3c"/>
    <property type="match status" value="1"/>
</dbReference>
<sequence length="204" mass="22959">MNQILERIKKHYPQPKLELNFSTPFELLVALVLSARCTDKLTNKITPKLFEIFPTPEALKEADYDELNELISSCSMHNTKAKNLIAIAKALCEYHNCKVPESLEELTKLPGIGRKTANIILSFGFGIPAVGVDTHVLRMANRLGISDSKKADVVEEEIKQKIPKEDWIVFYSGLILHGRHICKAKKPNCDECFLNDICPKIGVK</sequence>
<name>F2LXC4_HIPMA</name>
<keyword evidence="9 12" id="KW-0234">DNA repair</keyword>
<dbReference type="Pfam" id="PF00633">
    <property type="entry name" value="HHH"/>
    <property type="match status" value="1"/>
</dbReference>
<dbReference type="RefSeq" id="WP_013682270.1">
    <property type="nucleotide sequence ID" value="NC_015318.1"/>
</dbReference>
<dbReference type="OrthoDB" id="9800977at2"/>
<dbReference type="GO" id="GO:0051539">
    <property type="term" value="F:4 iron, 4 sulfur cluster binding"/>
    <property type="evidence" value="ECO:0007669"/>
    <property type="project" value="UniProtKB-UniRule"/>
</dbReference>
<dbReference type="Proteomes" id="UP000008139">
    <property type="component" value="Chromosome"/>
</dbReference>
<keyword evidence="14" id="KW-0255">Endonuclease</keyword>
<evidence type="ECO:0000256" key="11">
    <source>
        <dbReference type="ARBA" id="ARBA00023295"/>
    </source>
</evidence>
<proteinExistence type="inferred from homology"/>
<dbReference type="HOGENOM" id="CLU_012862_3_3_7"/>
<comment type="similarity">
    <text evidence="1 12">Belongs to the Nth/MutY family.</text>
</comment>
<comment type="cofactor">
    <cofactor evidence="12">
        <name>[4Fe-4S] cluster</name>
        <dbReference type="ChEBI" id="CHEBI:49883"/>
    </cofactor>
    <text evidence="12">Binds 1 [4Fe-4S] cluster.</text>
</comment>
<keyword evidence="6 12" id="KW-0408">Iron</keyword>
<dbReference type="STRING" id="760142.Hipma_1279"/>
<protein>
    <recommendedName>
        <fullName evidence="12">Endonuclease III</fullName>
        <ecNumber evidence="12">4.2.99.18</ecNumber>
    </recommendedName>
    <alternativeName>
        <fullName evidence="12">DNA-(apurinic or apyrimidinic site) lyase</fullName>
    </alternativeName>
</protein>
<evidence type="ECO:0000259" key="13">
    <source>
        <dbReference type="SMART" id="SM00478"/>
    </source>
</evidence>
<dbReference type="AlphaFoldDB" id="F2LXC4"/>
<dbReference type="PIRSF" id="PIRSF001435">
    <property type="entry name" value="Nth"/>
    <property type="match status" value="1"/>
</dbReference>
<dbReference type="NCBIfam" id="TIGR01083">
    <property type="entry name" value="nth"/>
    <property type="match status" value="1"/>
</dbReference>
<dbReference type="SUPFAM" id="SSF48150">
    <property type="entry name" value="DNA-glycosylase"/>
    <property type="match status" value="1"/>
</dbReference>
<evidence type="ECO:0000256" key="8">
    <source>
        <dbReference type="ARBA" id="ARBA00023125"/>
    </source>
</evidence>
<keyword evidence="15" id="KW-1185">Reference proteome</keyword>
<dbReference type="InterPro" id="IPR003265">
    <property type="entry name" value="HhH-GPD_domain"/>
</dbReference>
<evidence type="ECO:0000313" key="14">
    <source>
        <dbReference type="EMBL" id="AEA34238.1"/>
    </source>
</evidence>